<keyword evidence="4" id="KW-1185">Reference proteome</keyword>
<organism evidence="3 4">
    <name type="scientific">Propionibacterium ruminifibrarum</name>
    <dbReference type="NCBI Taxonomy" id="1962131"/>
    <lineage>
        <taxon>Bacteria</taxon>
        <taxon>Bacillati</taxon>
        <taxon>Actinomycetota</taxon>
        <taxon>Actinomycetes</taxon>
        <taxon>Propionibacteriales</taxon>
        <taxon>Propionibacteriaceae</taxon>
        <taxon>Propionibacterium</taxon>
    </lineage>
</organism>
<reference evidence="4" key="1">
    <citation type="submission" date="2018-02" db="EMBL/GenBank/DDBJ databases">
        <authorList>
            <person name="Hornung B."/>
        </authorList>
    </citation>
    <scope>NUCLEOTIDE SEQUENCE [LARGE SCALE GENOMIC DNA]</scope>
</reference>
<feature type="compositionally biased region" description="Low complexity" evidence="1">
    <location>
        <begin position="252"/>
        <end position="280"/>
    </location>
</feature>
<accession>A0A375I4T3</accession>
<feature type="region of interest" description="Disordered" evidence="1">
    <location>
        <begin position="216"/>
        <end position="280"/>
    </location>
</feature>
<keyword evidence="3" id="KW-0378">Hydrolase</keyword>
<name>A0A375I4T3_9ACTN</name>
<dbReference type="SUPFAM" id="SSF53474">
    <property type="entry name" value="alpha/beta-Hydrolases"/>
    <property type="match status" value="1"/>
</dbReference>
<dbReference type="EMBL" id="OMOH01000009">
    <property type="protein sequence ID" value="SPF69121.1"/>
    <property type="molecule type" value="Genomic_DNA"/>
</dbReference>
<evidence type="ECO:0000313" key="3">
    <source>
        <dbReference type="EMBL" id="SPF69121.1"/>
    </source>
</evidence>
<dbReference type="Proteomes" id="UP000265962">
    <property type="component" value="Unassembled WGS sequence"/>
</dbReference>
<dbReference type="GO" id="GO:0016787">
    <property type="term" value="F:hydrolase activity"/>
    <property type="evidence" value="ECO:0007669"/>
    <property type="project" value="UniProtKB-KW"/>
</dbReference>
<evidence type="ECO:0000313" key="4">
    <source>
        <dbReference type="Proteomes" id="UP000265962"/>
    </source>
</evidence>
<gene>
    <name evidence="3" type="ORF">PROPJV5_2082</name>
</gene>
<dbReference type="InterPro" id="IPR029058">
    <property type="entry name" value="AB_hydrolase_fold"/>
</dbReference>
<proteinExistence type="predicted"/>
<protein>
    <submittedName>
        <fullName evidence="3">Alpha/beta hydrolase fold-1</fullName>
    </submittedName>
</protein>
<dbReference type="AlphaFoldDB" id="A0A375I4T3"/>
<sequence>MVDRVQIPVPTERGTVLPGTLFREGEHRTASTCVVAITGIHGNFWSNPFYFPMGDTLATTGIDFVYAETSDARGEVETVNVRTGRREIMGSFNEDFAHIDDDVGAYVEWARREGYDRVVLAGHSLGANKVIHYLSTHRAPLVSHFVLLSPANMDFLLNQVDARQRDLIDAMVAEGRGGDMLPFALFGWAPMLASTAYQWTHDNPLDSVHLTEERDFSQVERVEQPGPCSSAPTTRSRWEPPPRSWRRRTRTSRGPTRTASSSSRGPGTPTRTRSSTPPTRCATWCCRGRTS</sequence>
<dbReference type="RefSeq" id="WP_220474410.1">
    <property type="nucleotide sequence ID" value="NZ_OMOH01000009.1"/>
</dbReference>
<evidence type="ECO:0000256" key="1">
    <source>
        <dbReference type="SAM" id="MobiDB-lite"/>
    </source>
</evidence>
<feature type="domain" description="AB hydrolase-1" evidence="2">
    <location>
        <begin position="90"/>
        <end position="244"/>
    </location>
</feature>
<dbReference type="InterPro" id="IPR000073">
    <property type="entry name" value="AB_hydrolase_1"/>
</dbReference>
<dbReference type="Pfam" id="PF12697">
    <property type="entry name" value="Abhydrolase_6"/>
    <property type="match status" value="1"/>
</dbReference>
<dbReference type="Gene3D" id="3.40.50.1820">
    <property type="entry name" value="alpha/beta hydrolase"/>
    <property type="match status" value="1"/>
</dbReference>
<evidence type="ECO:0000259" key="2">
    <source>
        <dbReference type="Pfam" id="PF12697"/>
    </source>
</evidence>